<organism evidence="2">
    <name type="scientific">Nilaparvata lugens</name>
    <name type="common">Brown planthopper</name>
    <dbReference type="NCBI Taxonomy" id="108931"/>
    <lineage>
        <taxon>Eukaryota</taxon>
        <taxon>Metazoa</taxon>
        <taxon>Ecdysozoa</taxon>
        <taxon>Arthropoda</taxon>
        <taxon>Hexapoda</taxon>
        <taxon>Insecta</taxon>
        <taxon>Pterygota</taxon>
        <taxon>Neoptera</taxon>
        <taxon>Paraneoptera</taxon>
        <taxon>Hemiptera</taxon>
        <taxon>Auchenorrhyncha</taxon>
        <taxon>Fulgoroidea</taxon>
        <taxon>Delphacidae</taxon>
        <taxon>Delphacinae</taxon>
        <taxon>Nilaparvata</taxon>
    </lineage>
</organism>
<keyword evidence="1" id="KW-0732">Signal</keyword>
<dbReference type="EMBL" id="MF278692">
    <property type="protein sequence ID" value="ASL04998.1"/>
    <property type="molecule type" value="mRNA"/>
</dbReference>
<reference evidence="2" key="1">
    <citation type="submission" date="2017-06" db="EMBL/GenBank/DDBJ databases">
        <title>Secretome analysis and in planta expression of salivary proteins reveals a potential large effector repertoire of the brown planthopper, Nilaparvata lugens.</title>
        <authorList>
            <person name="Rao W."/>
            <person name="Zheng X."/>
            <person name="Liu B."/>
            <person name="Du B."/>
            <person name="He G."/>
        </authorList>
    </citation>
    <scope>NUCLEOTIDE SEQUENCE</scope>
</reference>
<evidence type="ECO:0008006" key="3">
    <source>
        <dbReference type="Google" id="ProtNLM"/>
    </source>
</evidence>
<feature type="signal peptide" evidence="1">
    <location>
        <begin position="1"/>
        <end position="22"/>
    </location>
</feature>
<protein>
    <recommendedName>
        <fullName evidence="3">Seminal fluid protein</fullName>
    </recommendedName>
</protein>
<evidence type="ECO:0000256" key="1">
    <source>
        <dbReference type="SAM" id="SignalP"/>
    </source>
</evidence>
<proteinExistence type="evidence at transcript level"/>
<feature type="chain" id="PRO_5012035991" description="Seminal fluid protein" evidence="1">
    <location>
        <begin position="23"/>
        <end position="172"/>
    </location>
</feature>
<dbReference type="AlphaFoldDB" id="A0A220XIG0"/>
<name>A0A220XIG0_NILLU</name>
<accession>A0A220XIG0</accession>
<sequence>MKSSVIFVLIFILLNGIELSHQARPPKVQRTKRAQTAPEAASSSNAAVELFDVLDSNKDQIVTRANFETFKQGSAFRTGRYDSVEIYKTIGSYANREHFTWRGNESYPSVDLRELNQNRDYNEEDLKRVLGINSAQAQKILEGERQKTANAVADYIRTKNFATDNEPTIRSY</sequence>
<evidence type="ECO:0000313" key="2">
    <source>
        <dbReference type="EMBL" id="ASL04998.1"/>
    </source>
</evidence>